<dbReference type="Proteomes" id="UP000799640">
    <property type="component" value="Unassembled WGS sequence"/>
</dbReference>
<evidence type="ECO:0000313" key="2">
    <source>
        <dbReference type="Proteomes" id="UP000799640"/>
    </source>
</evidence>
<proteinExistence type="predicted"/>
<dbReference type="EMBL" id="ML996690">
    <property type="protein sequence ID" value="KAF2402805.1"/>
    <property type="molecule type" value="Genomic_DNA"/>
</dbReference>
<evidence type="ECO:0000313" key="1">
    <source>
        <dbReference type="EMBL" id="KAF2402805.1"/>
    </source>
</evidence>
<protein>
    <submittedName>
        <fullName evidence="1">Uncharacterized protein</fullName>
    </submittedName>
</protein>
<keyword evidence="2" id="KW-1185">Reference proteome</keyword>
<reference evidence="1" key="1">
    <citation type="journal article" date="2020" name="Stud. Mycol.">
        <title>101 Dothideomycetes genomes: a test case for predicting lifestyles and emergence of pathogens.</title>
        <authorList>
            <person name="Haridas S."/>
            <person name="Albert R."/>
            <person name="Binder M."/>
            <person name="Bloem J."/>
            <person name="Labutti K."/>
            <person name="Salamov A."/>
            <person name="Andreopoulos B."/>
            <person name="Baker S."/>
            <person name="Barry K."/>
            <person name="Bills G."/>
            <person name="Bluhm B."/>
            <person name="Cannon C."/>
            <person name="Castanera R."/>
            <person name="Culley D."/>
            <person name="Daum C."/>
            <person name="Ezra D."/>
            <person name="Gonzalez J."/>
            <person name="Henrissat B."/>
            <person name="Kuo A."/>
            <person name="Liang C."/>
            <person name="Lipzen A."/>
            <person name="Lutzoni F."/>
            <person name="Magnuson J."/>
            <person name="Mondo S."/>
            <person name="Nolan M."/>
            <person name="Ohm R."/>
            <person name="Pangilinan J."/>
            <person name="Park H.-J."/>
            <person name="Ramirez L."/>
            <person name="Alfaro M."/>
            <person name="Sun H."/>
            <person name="Tritt A."/>
            <person name="Yoshinaga Y."/>
            <person name="Zwiers L.-H."/>
            <person name="Turgeon B."/>
            <person name="Goodwin S."/>
            <person name="Spatafora J."/>
            <person name="Crous P."/>
            <person name="Grigoriev I."/>
        </authorList>
    </citation>
    <scope>NUCLEOTIDE SEQUENCE</scope>
    <source>
        <strain evidence="1">CBS 262.69</strain>
    </source>
</reference>
<accession>A0A6G1I499</accession>
<dbReference type="AlphaFoldDB" id="A0A6G1I499"/>
<organism evidence="1 2">
    <name type="scientific">Trichodelitschia bisporula</name>
    <dbReference type="NCBI Taxonomy" id="703511"/>
    <lineage>
        <taxon>Eukaryota</taxon>
        <taxon>Fungi</taxon>
        <taxon>Dikarya</taxon>
        <taxon>Ascomycota</taxon>
        <taxon>Pezizomycotina</taxon>
        <taxon>Dothideomycetes</taxon>
        <taxon>Dothideomycetes incertae sedis</taxon>
        <taxon>Phaeotrichales</taxon>
        <taxon>Phaeotrichaceae</taxon>
        <taxon>Trichodelitschia</taxon>
    </lineage>
</organism>
<sequence length="159" mass="17668">MFGVVDQDSAQHAADLCRWCGPAEAALLSEMVKSLDSILLVECHTKRTRQFVTGDDTTAWLLLPDLRELHFFEAYLILRESTREARRLEGLEEELSGMSGWMDGWKGIDVTSYERPSASHNAAHQLGGQTATSTHMATLTPLSLSFPAINSNELSYHNS</sequence>
<gene>
    <name evidence="1" type="ORF">EJ06DRAFT_527783</name>
</gene>
<name>A0A6G1I499_9PEZI</name>